<dbReference type="GO" id="GO:0020037">
    <property type="term" value="F:heme binding"/>
    <property type="evidence" value="ECO:0007669"/>
    <property type="project" value="InterPro"/>
</dbReference>
<evidence type="ECO:0000313" key="3">
    <source>
        <dbReference type="EMBL" id="SFA57764.1"/>
    </source>
</evidence>
<dbReference type="STRING" id="376733.SAMN04487972_11842"/>
<evidence type="ECO:0000313" key="4">
    <source>
        <dbReference type="Proteomes" id="UP000029846"/>
    </source>
</evidence>
<name>A0A099EYL3_9RHOB</name>
<dbReference type="InterPro" id="IPR011644">
    <property type="entry name" value="Heme_NO-bd"/>
</dbReference>
<sequence length="192" mass="21200">MHGLINRSFELFIRDSYGDRVWENLARRARVDPRGFFLLQNSSGSVTDMLVAEGSNILGKTADELTEDLGAWLTQREAIRRLLRFSGRNFPEFVESLSEFPDRALMVVECLEIPRISVSRCSEAAYEVEIEGDTGLWTMLLAGVLRGMADDYGALAVIAAAAPGVRVDIAMSQYGAERPFALVAGNMHGARL</sequence>
<evidence type="ECO:0000259" key="1">
    <source>
        <dbReference type="Pfam" id="PF07700"/>
    </source>
</evidence>
<reference evidence="2 4" key="1">
    <citation type="submission" date="2014-09" db="EMBL/GenBank/DDBJ databases">
        <authorList>
            <person name="McGinnis J.M."/>
            <person name="Wolfgang W.J."/>
        </authorList>
    </citation>
    <scope>NUCLEOTIDE SEQUENCE [LARGE SCALE GENOMIC DNA]</scope>
    <source>
        <strain evidence="2 4">JCM 14014</strain>
    </source>
</reference>
<dbReference type="RefSeq" id="WP_036742255.1">
    <property type="nucleotide sequence ID" value="NZ_FOJO01000018.1"/>
</dbReference>
<dbReference type="AlphaFoldDB" id="A0A099EYL3"/>
<dbReference type="InterPro" id="IPR024096">
    <property type="entry name" value="NO_sig/Golgi_transp_ligand-bd"/>
</dbReference>
<dbReference type="Proteomes" id="UP000029846">
    <property type="component" value="Unassembled WGS sequence"/>
</dbReference>
<organism evidence="2 4">
    <name type="scientific">Paracoccus halophilus</name>
    <dbReference type="NCBI Taxonomy" id="376733"/>
    <lineage>
        <taxon>Bacteria</taxon>
        <taxon>Pseudomonadati</taxon>
        <taxon>Pseudomonadota</taxon>
        <taxon>Alphaproteobacteria</taxon>
        <taxon>Rhodobacterales</taxon>
        <taxon>Paracoccaceae</taxon>
        <taxon>Paracoccus</taxon>
    </lineage>
</organism>
<dbReference type="Proteomes" id="UP000182312">
    <property type="component" value="Unassembled WGS sequence"/>
</dbReference>
<accession>A0A099EYL3</accession>
<dbReference type="EMBL" id="JRKN01000020">
    <property type="protein sequence ID" value="KGJ03525.1"/>
    <property type="molecule type" value="Genomic_DNA"/>
</dbReference>
<dbReference type="SUPFAM" id="SSF111126">
    <property type="entry name" value="Ligand-binding domain in the NO signalling and Golgi transport"/>
    <property type="match status" value="1"/>
</dbReference>
<dbReference type="eggNOG" id="COG1060">
    <property type="taxonomic scope" value="Bacteria"/>
</dbReference>
<dbReference type="EMBL" id="FOJO01000018">
    <property type="protein sequence ID" value="SFA57764.1"/>
    <property type="molecule type" value="Genomic_DNA"/>
</dbReference>
<reference evidence="3 5" key="3">
    <citation type="submission" date="2016-10" db="EMBL/GenBank/DDBJ databases">
        <authorList>
            <person name="de Groot N.N."/>
        </authorList>
    </citation>
    <scope>NUCLEOTIDE SEQUENCE [LARGE SCALE GENOMIC DNA]</scope>
    <source>
        <strain evidence="3 5">CGMCC 1.6117</strain>
    </source>
</reference>
<dbReference type="InterPro" id="IPR038158">
    <property type="entry name" value="H-NOX_domain_sf"/>
</dbReference>
<reference evidence="2 4" key="2">
    <citation type="submission" date="2014-10" db="EMBL/GenBank/DDBJ databases">
        <title>Paracoccus sanguinis sp. nov., isolated from clinical specimens of New York State patients.</title>
        <authorList>
            <person name="Mingle L.A."/>
            <person name="Cole J.A."/>
            <person name="Lapierre P."/>
            <person name="Musser K.A."/>
        </authorList>
    </citation>
    <scope>NUCLEOTIDE SEQUENCE [LARGE SCALE GENOMIC DNA]</scope>
    <source>
        <strain evidence="2 4">JCM 14014</strain>
    </source>
</reference>
<dbReference type="Gene3D" id="3.90.1520.10">
    <property type="entry name" value="H-NOX domain"/>
    <property type="match status" value="1"/>
</dbReference>
<keyword evidence="4" id="KW-1185">Reference proteome</keyword>
<evidence type="ECO:0000313" key="2">
    <source>
        <dbReference type="EMBL" id="KGJ03525.1"/>
    </source>
</evidence>
<evidence type="ECO:0000313" key="5">
    <source>
        <dbReference type="Proteomes" id="UP000182312"/>
    </source>
</evidence>
<gene>
    <name evidence="2" type="ORF">IT41_13870</name>
    <name evidence="3" type="ORF">SAMN04487972_11842</name>
</gene>
<feature type="domain" description="Heme NO-binding" evidence="1">
    <location>
        <begin position="2"/>
        <end position="152"/>
    </location>
</feature>
<dbReference type="Pfam" id="PF07700">
    <property type="entry name" value="HNOB"/>
    <property type="match status" value="1"/>
</dbReference>
<protein>
    <submittedName>
        <fullName evidence="3">Haem-NO-binding</fullName>
    </submittedName>
</protein>
<proteinExistence type="predicted"/>